<dbReference type="Gene3D" id="2.60.40.10">
    <property type="entry name" value="Immunoglobulins"/>
    <property type="match status" value="1"/>
</dbReference>
<keyword evidence="3" id="KW-1185">Reference proteome</keyword>
<reference evidence="2" key="1">
    <citation type="submission" date="2023-01" db="EMBL/GenBank/DDBJ databases">
        <title>Genome assembly of the deep-sea coral Lophelia pertusa.</title>
        <authorList>
            <person name="Herrera S."/>
            <person name="Cordes E."/>
        </authorList>
    </citation>
    <scope>NUCLEOTIDE SEQUENCE</scope>
    <source>
        <strain evidence="2">USNM1676648</strain>
        <tissue evidence="2">Polyp</tissue>
    </source>
</reference>
<keyword evidence="1" id="KW-1133">Transmembrane helix</keyword>
<dbReference type="Proteomes" id="UP001163046">
    <property type="component" value="Unassembled WGS sequence"/>
</dbReference>
<dbReference type="CDD" id="cd00063">
    <property type="entry name" value="FN3"/>
    <property type="match status" value="1"/>
</dbReference>
<dbReference type="EMBL" id="MU826380">
    <property type="protein sequence ID" value="KAJ7377383.1"/>
    <property type="molecule type" value="Genomic_DNA"/>
</dbReference>
<evidence type="ECO:0000313" key="2">
    <source>
        <dbReference type="EMBL" id="KAJ7377383.1"/>
    </source>
</evidence>
<dbReference type="InterPro" id="IPR013783">
    <property type="entry name" value="Ig-like_fold"/>
</dbReference>
<sequence length="426" mass="46501">MIHFSGNHTDIPTPKKPKVFGFGWPNITLVTATVETIPIEGIVQYELFYNKTCPFVSLNDCSSALIDLSPVDGCRKVTNQTSASAAATVSSCTICNSTEDCRFMGITKDDDLCLYLKVTTSTGSSHVCMERNYFYNILVVPPPKTIQLLATKKKQLTVLWEHPEGIDPSSGIYYQVILQDHLGKCKNNIRELKEYGEGSINFTGLSPWSNYSVTICCEMYHIPVNTAACTCGDYRHLPGGPVFNLTLPEEPRSQPSLLQPCEALCVDTNFSVILKWKARDNLIWNGIPTKSVINIYQWNSSSPDVARHDESKLGIPITTFSVPLGSNYNGSLVAFPVNLTSGLTYVATVKFCSNGGCGRYAVVTLSCDVCESLGLPGALSGKPLPSSSAKSYWPEIGAGVSFFILTVAVVITVVISIRKKRFALSL</sequence>
<comment type="caution">
    <text evidence="2">The sequence shown here is derived from an EMBL/GenBank/DDBJ whole genome shotgun (WGS) entry which is preliminary data.</text>
</comment>
<name>A0A9X0CWX5_9CNID</name>
<dbReference type="OrthoDB" id="5973972at2759"/>
<evidence type="ECO:0000313" key="3">
    <source>
        <dbReference type="Proteomes" id="UP001163046"/>
    </source>
</evidence>
<evidence type="ECO:0008006" key="4">
    <source>
        <dbReference type="Google" id="ProtNLM"/>
    </source>
</evidence>
<organism evidence="2 3">
    <name type="scientific">Desmophyllum pertusum</name>
    <dbReference type="NCBI Taxonomy" id="174260"/>
    <lineage>
        <taxon>Eukaryota</taxon>
        <taxon>Metazoa</taxon>
        <taxon>Cnidaria</taxon>
        <taxon>Anthozoa</taxon>
        <taxon>Hexacorallia</taxon>
        <taxon>Scleractinia</taxon>
        <taxon>Caryophylliina</taxon>
        <taxon>Caryophylliidae</taxon>
        <taxon>Desmophyllum</taxon>
    </lineage>
</organism>
<protein>
    <recommendedName>
        <fullName evidence="4">Fibronectin type-III domain-containing protein</fullName>
    </recommendedName>
</protein>
<dbReference type="AlphaFoldDB" id="A0A9X0CWX5"/>
<dbReference type="SUPFAM" id="SSF49265">
    <property type="entry name" value="Fibronectin type III"/>
    <property type="match status" value="1"/>
</dbReference>
<gene>
    <name evidence="2" type="ORF">OS493_029743</name>
</gene>
<dbReference type="InterPro" id="IPR036116">
    <property type="entry name" value="FN3_sf"/>
</dbReference>
<feature type="transmembrane region" description="Helical" evidence="1">
    <location>
        <begin position="396"/>
        <end position="417"/>
    </location>
</feature>
<proteinExistence type="predicted"/>
<evidence type="ECO:0000256" key="1">
    <source>
        <dbReference type="SAM" id="Phobius"/>
    </source>
</evidence>
<dbReference type="InterPro" id="IPR003961">
    <property type="entry name" value="FN3_dom"/>
</dbReference>
<keyword evidence="1" id="KW-0472">Membrane</keyword>
<keyword evidence="1" id="KW-0812">Transmembrane</keyword>
<accession>A0A9X0CWX5</accession>